<keyword evidence="8" id="KW-0479">Metal-binding</keyword>
<dbReference type="PRINTS" id="PR00756">
    <property type="entry name" value="ALADIPTASE"/>
</dbReference>
<dbReference type="Pfam" id="PF17900">
    <property type="entry name" value="Peptidase_M1_N"/>
    <property type="match status" value="1"/>
</dbReference>
<dbReference type="InterPro" id="IPR001930">
    <property type="entry name" value="Peptidase_M1"/>
</dbReference>
<dbReference type="CDD" id="cd09603">
    <property type="entry name" value="M1_APN_like"/>
    <property type="match status" value="1"/>
</dbReference>
<name>A0A418M096_9BACT</name>
<dbReference type="GO" id="GO:0016285">
    <property type="term" value="F:alanyl aminopeptidase activity"/>
    <property type="evidence" value="ECO:0007669"/>
    <property type="project" value="UniProtKB-EC"/>
</dbReference>
<keyword evidence="16" id="KW-1185">Reference proteome</keyword>
<keyword evidence="11" id="KW-0482">Metalloprotease</keyword>
<evidence type="ECO:0000256" key="6">
    <source>
        <dbReference type="ARBA" id="ARBA00022438"/>
    </source>
</evidence>
<evidence type="ECO:0000256" key="2">
    <source>
        <dbReference type="ARBA" id="ARBA00001947"/>
    </source>
</evidence>
<keyword evidence="7" id="KW-0645">Protease</keyword>
<comment type="similarity">
    <text evidence="3">Belongs to the peptidase M1 family.</text>
</comment>
<dbReference type="GO" id="GO:0006508">
    <property type="term" value="P:proteolysis"/>
    <property type="evidence" value="ECO:0007669"/>
    <property type="project" value="UniProtKB-KW"/>
</dbReference>
<evidence type="ECO:0000256" key="3">
    <source>
        <dbReference type="ARBA" id="ARBA00010136"/>
    </source>
</evidence>
<evidence type="ECO:0000259" key="13">
    <source>
        <dbReference type="Pfam" id="PF01433"/>
    </source>
</evidence>
<keyword evidence="9" id="KW-0378">Hydrolase</keyword>
<dbReference type="EC" id="3.4.11.2" evidence="4"/>
<dbReference type="EMBL" id="QXED01000009">
    <property type="protein sequence ID" value="RIV19014.1"/>
    <property type="molecule type" value="Genomic_DNA"/>
</dbReference>
<dbReference type="GO" id="GO:0042277">
    <property type="term" value="F:peptide binding"/>
    <property type="evidence" value="ECO:0007669"/>
    <property type="project" value="TreeGrafter"/>
</dbReference>
<evidence type="ECO:0000313" key="15">
    <source>
        <dbReference type="EMBL" id="RIV19014.1"/>
    </source>
</evidence>
<dbReference type="InterPro" id="IPR027268">
    <property type="entry name" value="Peptidase_M4/M1_CTD_sf"/>
</dbReference>
<dbReference type="Pfam" id="PF01433">
    <property type="entry name" value="Peptidase_M1"/>
    <property type="match status" value="1"/>
</dbReference>
<dbReference type="PANTHER" id="PTHR11533:SF174">
    <property type="entry name" value="PUROMYCIN-SENSITIVE AMINOPEPTIDASE-RELATED"/>
    <property type="match status" value="1"/>
</dbReference>
<feature type="domain" description="Aminopeptidase N-like N-terminal" evidence="14">
    <location>
        <begin position="60"/>
        <end position="239"/>
    </location>
</feature>
<proteinExistence type="inferred from homology"/>
<sequence>MNYRLFILLLLFPLLASAQADEADGARACQQGKVRYFGQLATDPRARVMYPGDSTIDVTYYGLDLRLTHTPAYLRAAVTIGLKSTAPALSSFALDLRSGTTPGAGLRVDSVKAGSRRLSFRHEQNKLTITSPQPLARGQSLAVTVYYQGRPGTGGFGGFVFGTHSREPEIWSLSQPFSAPEWFPCKDTPGDKADSSSVSITAPTRFVSVSNGTLESTTDNPDSTRTYRWRNRYPIAHYLISVAMTNYVRYDTPFTYNGMTLPVTHYLYPESLAENRANLDQTPDMLRIFTERYGPYPFLREKYGHAQFGARVGGMEHQTISSMGTFDPSIIAHELAHQWFGDKVTCRDWSSIWLNEGFATYSEYVYREARNGRTDAASLIDYYMRLARTARGTLYVRSVNNADSIFAYNRTYAKGAVVLHMLRGIVGDSLFFRTLRTYAAAPGLAYGTALTDDFRTVAEQVSGQKLDYFFQQWIYGEGYPAYRVSYTGNGSPRGVSLRIEQRNGMSSGQPTFFTMPVQVRIQSAAGDTTVTIVNNRADQTFSLTGRGPVTGVVVDPDAYILKTVEYLNTVTSLPAITNLAVQVFPNPTTETLTVTFGTASAGPVTLTLTNLPGQPVRTLTEAVVPSGSHSRTVGMRGLPAGRYVLTVETSTGRQSRVVLHQ</sequence>
<evidence type="ECO:0000256" key="1">
    <source>
        <dbReference type="ARBA" id="ARBA00000098"/>
    </source>
</evidence>
<dbReference type="InterPro" id="IPR026444">
    <property type="entry name" value="Secre_tail"/>
</dbReference>
<dbReference type="InterPro" id="IPR014782">
    <property type="entry name" value="Peptidase_M1_dom"/>
</dbReference>
<dbReference type="GO" id="GO:0043171">
    <property type="term" value="P:peptide catabolic process"/>
    <property type="evidence" value="ECO:0007669"/>
    <property type="project" value="TreeGrafter"/>
</dbReference>
<dbReference type="InterPro" id="IPR045357">
    <property type="entry name" value="Aminopeptidase_N-like_N"/>
</dbReference>
<dbReference type="GO" id="GO:0005737">
    <property type="term" value="C:cytoplasm"/>
    <property type="evidence" value="ECO:0007669"/>
    <property type="project" value="TreeGrafter"/>
</dbReference>
<evidence type="ECO:0000256" key="10">
    <source>
        <dbReference type="ARBA" id="ARBA00022833"/>
    </source>
</evidence>
<feature type="signal peptide" evidence="12">
    <location>
        <begin position="1"/>
        <end position="20"/>
    </location>
</feature>
<evidence type="ECO:0000256" key="9">
    <source>
        <dbReference type="ARBA" id="ARBA00022801"/>
    </source>
</evidence>
<dbReference type="RefSeq" id="WP_119670725.1">
    <property type="nucleotide sequence ID" value="NZ_QXED01000009.1"/>
</dbReference>
<protein>
    <recommendedName>
        <fullName evidence="5">Aminopeptidase N</fullName>
        <ecNumber evidence="4">3.4.11.2</ecNumber>
    </recommendedName>
</protein>
<reference evidence="15 16" key="1">
    <citation type="submission" date="2018-08" db="EMBL/GenBank/DDBJ databases">
        <title>Fibrisoma montanum sp. nov., isolated from Danxia mountain soil.</title>
        <authorList>
            <person name="Huang Y."/>
        </authorList>
    </citation>
    <scope>NUCLEOTIDE SEQUENCE [LARGE SCALE GENOMIC DNA]</scope>
    <source>
        <strain evidence="15 16">HYT19</strain>
    </source>
</reference>
<dbReference type="PANTHER" id="PTHR11533">
    <property type="entry name" value="PROTEASE M1 ZINC METALLOPROTEASE"/>
    <property type="match status" value="1"/>
</dbReference>
<evidence type="ECO:0000256" key="8">
    <source>
        <dbReference type="ARBA" id="ARBA00022723"/>
    </source>
</evidence>
<accession>A0A418M096</accession>
<gene>
    <name evidence="15" type="ORF">DYU11_26305</name>
</gene>
<dbReference type="GO" id="GO:0005615">
    <property type="term" value="C:extracellular space"/>
    <property type="evidence" value="ECO:0007669"/>
    <property type="project" value="TreeGrafter"/>
</dbReference>
<evidence type="ECO:0000256" key="7">
    <source>
        <dbReference type="ARBA" id="ARBA00022670"/>
    </source>
</evidence>
<comment type="caution">
    <text evidence="15">The sequence shown here is derived from an EMBL/GenBank/DDBJ whole genome shotgun (WGS) entry which is preliminary data.</text>
</comment>
<dbReference type="SUPFAM" id="SSF63737">
    <property type="entry name" value="Leukotriene A4 hydrolase N-terminal domain"/>
    <property type="match status" value="1"/>
</dbReference>
<dbReference type="AlphaFoldDB" id="A0A418M096"/>
<evidence type="ECO:0000256" key="5">
    <source>
        <dbReference type="ARBA" id="ARBA00015611"/>
    </source>
</evidence>
<comment type="catalytic activity">
    <reaction evidence="1">
        <text>Release of an N-terminal amino acid, Xaa-|-Yaa- from a peptide, amide or arylamide. Xaa is preferably Ala, but may be most amino acids including Pro (slow action). When a terminal hydrophobic residue is followed by a prolyl residue, the two may be released as an intact Xaa-Pro dipeptide.</text>
        <dbReference type="EC" id="3.4.11.2"/>
    </reaction>
</comment>
<dbReference type="GO" id="GO:0008270">
    <property type="term" value="F:zinc ion binding"/>
    <property type="evidence" value="ECO:0007669"/>
    <property type="project" value="InterPro"/>
</dbReference>
<keyword evidence="6" id="KW-0031">Aminopeptidase</keyword>
<dbReference type="Gene3D" id="2.60.40.1730">
    <property type="entry name" value="tricorn interacting facor f3 domain"/>
    <property type="match status" value="1"/>
</dbReference>
<feature type="domain" description="Peptidase M1 membrane alanine aminopeptidase" evidence="13">
    <location>
        <begin position="329"/>
        <end position="473"/>
    </location>
</feature>
<organism evidence="15 16">
    <name type="scientific">Fibrisoma montanum</name>
    <dbReference type="NCBI Taxonomy" id="2305895"/>
    <lineage>
        <taxon>Bacteria</taxon>
        <taxon>Pseudomonadati</taxon>
        <taxon>Bacteroidota</taxon>
        <taxon>Cytophagia</taxon>
        <taxon>Cytophagales</taxon>
        <taxon>Spirosomataceae</taxon>
        <taxon>Fibrisoma</taxon>
    </lineage>
</organism>
<dbReference type="NCBIfam" id="TIGR04183">
    <property type="entry name" value="Por_Secre_tail"/>
    <property type="match status" value="1"/>
</dbReference>
<evidence type="ECO:0000256" key="4">
    <source>
        <dbReference type="ARBA" id="ARBA00012564"/>
    </source>
</evidence>
<dbReference type="Gene3D" id="1.10.390.10">
    <property type="entry name" value="Neutral Protease Domain 2"/>
    <property type="match status" value="1"/>
</dbReference>
<comment type="cofactor">
    <cofactor evidence="2">
        <name>Zn(2+)</name>
        <dbReference type="ChEBI" id="CHEBI:29105"/>
    </cofactor>
</comment>
<dbReference type="GO" id="GO:0070006">
    <property type="term" value="F:metalloaminopeptidase activity"/>
    <property type="evidence" value="ECO:0007669"/>
    <property type="project" value="TreeGrafter"/>
</dbReference>
<dbReference type="Proteomes" id="UP000283523">
    <property type="component" value="Unassembled WGS sequence"/>
</dbReference>
<dbReference type="SUPFAM" id="SSF55486">
    <property type="entry name" value="Metalloproteases ('zincins'), catalytic domain"/>
    <property type="match status" value="1"/>
</dbReference>
<evidence type="ECO:0000256" key="11">
    <source>
        <dbReference type="ARBA" id="ARBA00023049"/>
    </source>
</evidence>
<keyword evidence="12" id="KW-0732">Signal</keyword>
<dbReference type="OrthoDB" id="100605at2"/>
<evidence type="ECO:0000259" key="14">
    <source>
        <dbReference type="Pfam" id="PF17900"/>
    </source>
</evidence>
<dbReference type="InterPro" id="IPR050344">
    <property type="entry name" value="Peptidase_M1_aminopeptidases"/>
</dbReference>
<dbReference type="InterPro" id="IPR042097">
    <property type="entry name" value="Aminopeptidase_N-like_N_sf"/>
</dbReference>
<evidence type="ECO:0000256" key="12">
    <source>
        <dbReference type="SAM" id="SignalP"/>
    </source>
</evidence>
<evidence type="ECO:0000313" key="16">
    <source>
        <dbReference type="Proteomes" id="UP000283523"/>
    </source>
</evidence>
<keyword evidence="10" id="KW-0862">Zinc</keyword>
<feature type="chain" id="PRO_5019413038" description="Aminopeptidase N" evidence="12">
    <location>
        <begin position="21"/>
        <end position="661"/>
    </location>
</feature>
<dbReference type="GO" id="GO:0016020">
    <property type="term" value="C:membrane"/>
    <property type="evidence" value="ECO:0007669"/>
    <property type="project" value="TreeGrafter"/>
</dbReference>